<accession>A0A9K3LVF0</accession>
<organism evidence="2 3">
    <name type="scientific">Nitzschia inconspicua</name>
    <dbReference type="NCBI Taxonomy" id="303405"/>
    <lineage>
        <taxon>Eukaryota</taxon>
        <taxon>Sar</taxon>
        <taxon>Stramenopiles</taxon>
        <taxon>Ochrophyta</taxon>
        <taxon>Bacillariophyta</taxon>
        <taxon>Bacillariophyceae</taxon>
        <taxon>Bacillariophycidae</taxon>
        <taxon>Bacillariales</taxon>
        <taxon>Bacillariaceae</taxon>
        <taxon>Nitzschia</taxon>
    </lineage>
</organism>
<reference evidence="2" key="2">
    <citation type="submission" date="2021-04" db="EMBL/GenBank/DDBJ databases">
        <authorList>
            <person name="Podell S."/>
        </authorList>
    </citation>
    <scope>NUCLEOTIDE SEQUENCE</scope>
    <source>
        <strain evidence="2">Hildebrandi</strain>
    </source>
</reference>
<dbReference type="Proteomes" id="UP000693970">
    <property type="component" value="Unassembled WGS sequence"/>
</dbReference>
<evidence type="ECO:0000256" key="1">
    <source>
        <dbReference type="SAM" id="MobiDB-lite"/>
    </source>
</evidence>
<reference evidence="2" key="1">
    <citation type="journal article" date="2021" name="Sci. Rep.">
        <title>Diploid genomic architecture of Nitzschia inconspicua, an elite biomass production diatom.</title>
        <authorList>
            <person name="Oliver A."/>
            <person name="Podell S."/>
            <person name="Pinowska A."/>
            <person name="Traller J.C."/>
            <person name="Smith S.R."/>
            <person name="McClure R."/>
            <person name="Beliaev A."/>
            <person name="Bohutskyi P."/>
            <person name="Hill E.A."/>
            <person name="Rabines A."/>
            <person name="Zheng H."/>
            <person name="Allen L.Z."/>
            <person name="Kuo A."/>
            <person name="Grigoriev I.V."/>
            <person name="Allen A.E."/>
            <person name="Hazlebeck D."/>
            <person name="Allen E.E."/>
        </authorList>
    </citation>
    <scope>NUCLEOTIDE SEQUENCE</scope>
    <source>
        <strain evidence="2">Hildebrandi</strain>
    </source>
</reference>
<feature type="region of interest" description="Disordered" evidence="1">
    <location>
        <begin position="32"/>
        <end position="53"/>
    </location>
</feature>
<sequence>MDSLETYKWSFDQKVGKPRDWEQITNIRRPKSAVQEETSIRAQHKRSKQNTANNHITTTLATNRNILTFDPEVDRITLFSSCARFYTHQLPRLLACTASTLRVHRWRQLHRCVRIWCRQIQHFIQRYSD</sequence>
<protein>
    <submittedName>
        <fullName evidence="2">Uncharacterized protein</fullName>
    </submittedName>
</protein>
<evidence type="ECO:0000313" key="3">
    <source>
        <dbReference type="Proteomes" id="UP000693970"/>
    </source>
</evidence>
<comment type="caution">
    <text evidence="2">The sequence shown here is derived from an EMBL/GenBank/DDBJ whole genome shotgun (WGS) entry which is preliminary data.</text>
</comment>
<name>A0A9K3LVF0_9STRA</name>
<proteinExistence type="predicted"/>
<dbReference type="AlphaFoldDB" id="A0A9K3LVF0"/>
<evidence type="ECO:0000313" key="2">
    <source>
        <dbReference type="EMBL" id="KAG7367776.1"/>
    </source>
</evidence>
<dbReference type="EMBL" id="JAGRRH010000006">
    <property type="protein sequence ID" value="KAG7367776.1"/>
    <property type="molecule type" value="Genomic_DNA"/>
</dbReference>
<gene>
    <name evidence="2" type="ORF">IV203_030519</name>
</gene>
<keyword evidence="3" id="KW-1185">Reference proteome</keyword>